<name>A0ABW9KNN3_9BACT</name>
<gene>
    <name evidence="2" type="ORF">ACK2TP_16640</name>
</gene>
<dbReference type="Proteomes" id="UP001634747">
    <property type="component" value="Unassembled WGS sequence"/>
</dbReference>
<feature type="transmembrane region" description="Helical" evidence="1">
    <location>
        <begin position="55"/>
        <end position="75"/>
    </location>
</feature>
<organism evidence="2 3">
    <name type="scientific">Terriglobus aquaticus</name>
    <dbReference type="NCBI Taxonomy" id="940139"/>
    <lineage>
        <taxon>Bacteria</taxon>
        <taxon>Pseudomonadati</taxon>
        <taxon>Acidobacteriota</taxon>
        <taxon>Terriglobia</taxon>
        <taxon>Terriglobales</taxon>
        <taxon>Acidobacteriaceae</taxon>
        <taxon>Terriglobus</taxon>
    </lineage>
</organism>
<sequence>MLSASYDIELNFRMNATLEQQQQIEKEIGEELLNGETLLWSGQPLRQIIFHPSDWWAIPFSLLWGGFAIFWEWGATGHFGSENAKDGFSIFMALWGIPFIVVGQYMIWGRFLYTAWKKGRTYYGVTTKRVLVVNSGATRKVVSSQLCNLESISLTTRQDGTGTLDFSPEPLVATSFWNSRRSTGSSQFYPDLSRLAFYDVADARSIYGLIQKARSAAQGVDPNAGSRALAESS</sequence>
<protein>
    <recommendedName>
        <fullName evidence="4">PH domain-containing protein</fullName>
    </recommendedName>
</protein>
<reference evidence="2 3" key="1">
    <citation type="submission" date="2024-12" db="EMBL/GenBank/DDBJ databases">
        <authorList>
            <person name="Lee Y."/>
        </authorList>
    </citation>
    <scope>NUCLEOTIDE SEQUENCE [LARGE SCALE GENOMIC DNA]</scope>
    <source>
        <strain evidence="2 3">03SUJ4</strain>
    </source>
</reference>
<dbReference type="RefSeq" id="WP_263414436.1">
    <property type="nucleotide sequence ID" value="NZ_BAABBH010000001.1"/>
</dbReference>
<evidence type="ECO:0000256" key="1">
    <source>
        <dbReference type="SAM" id="Phobius"/>
    </source>
</evidence>
<keyword evidence="1" id="KW-0472">Membrane</keyword>
<evidence type="ECO:0008006" key="4">
    <source>
        <dbReference type="Google" id="ProtNLM"/>
    </source>
</evidence>
<keyword evidence="1" id="KW-0812">Transmembrane</keyword>
<keyword evidence="1" id="KW-1133">Transmembrane helix</keyword>
<accession>A0ABW9KNN3</accession>
<dbReference type="EMBL" id="JBJYXY010000001">
    <property type="protein sequence ID" value="MFN2977401.1"/>
    <property type="molecule type" value="Genomic_DNA"/>
</dbReference>
<comment type="caution">
    <text evidence="2">The sequence shown here is derived from an EMBL/GenBank/DDBJ whole genome shotgun (WGS) entry which is preliminary data.</text>
</comment>
<keyword evidence="3" id="KW-1185">Reference proteome</keyword>
<feature type="transmembrane region" description="Helical" evidence="1">
    <location>
        <begin position="87"/>
        <end position="108"/>
    </location>
</feature>
<proteinExistence type="predicted"/>
<evidence type="ECO:0000313" key="3">
    <source>
        <dbReference type="Proteomes" id="UP001634747"/>
    </source>
</evidence>
<evidence type="ECO:0000313" key="2">
    <source>
        <dbReference type="EMBL" id="MFN2977401.1"/>
    </source>
</evidence>